<sequence length="322" mass="35053">MVVHTAGFLEDSRRYLFDDGQLRGVYERLGAGETRRGLDVGCGTGHFTRIVAALCPEGRWYGVDLDGPVLAHAARSVDAPLRPAPLRPAYLRADGGRLPFRDGTFDTTSCHFLLSRISARKVSEVLREMARVTDPGGRLIFVEPCLGLTSVHFAGDGEASRALERVRRAKAAVERGVNDIDENLPLRLPGLLNGLGYDVAHCELLAGTWWSVLPDQRTREDPEFEPWLTRRHEAFDRPNASTTLGRFGRHEGGAAPLRHGPDRAPVAVRNAYRHAGVEDGTFDAVQTARGRVAAAELAAGGRPAELSLEVLPVLCVAARRAS</sequence>
<dbReference type="GO" id="GO:0008757">
    <property type="term" value="F:S-adenosylmethionine-dependent methyltransferase activity"/>
    <property type="evidence" value="ECO:0007669"/>
    <property type="project" value="InterPro"/>
</dbReference>
<evidence type="ECO:0000313" key="2">
    <source>
        <dbReference type="EMBL" id="RKS73089.1"/>
    </source>
</evidence>
<dbReference type="CDD" id="cd02440">
    <property type="entry name" value="AdoMet_MTases"/>
    <property type="match status" value="1"/>
</dbReference>
<dbReference type="Gene3D" id="3.40.50.150">
    <property type="entry name" value="Vaccinia Virus protein VP39"/>
    <property type="match status" value="1"/>
</dbReference>
<feature type="domain" description="Methyltransferase type 11" evidence="1">
    <location>
        <begin position="38"/>
        <end position="141"/>
    </location>
</feature>
<dbReference type="SUPFAM" id="SSF53335">
    <property type="entry name" value="S-adenosyl-L-methionine-dependent methyltransferases"/>
    <property type="match status" value="1"/>
</dbReference>
<keyword evidence="2" id="KW-0489">Methyltransferase</keyword>
<proteinExistence type="predicted"/>
<keyword evidence="2" id="KW-0808">Transferase</keyword>
<reference evidence="2 3" key="1">
    <citation type="submission" date="2018-10" db="EMBL/GenBank/DDBJ databases">
        <title>Genomic Encyclopedia of Archaeal and Bacterial Type Strains, Phase II (KMG-II): from individual species to whole genera.</title>
        <authorList>
            <person name="Goeker M."/>
        </authorList>
    </citation>
    <scope>NUCLEOTIDE SEQUENCE [LARGE SCALE GENOMIC DNA]</scope>
    <source>
        <strain evidence="2 3">DSM 43383</strain>
    </source>
</reference>
<evidence type="ECO:0000259" key="1">
    <source>
        <dbReference type="Pfam" id="PF08241"/>
    </source>
</evidence>
<dbReference type="OrthoDB" id="3286690at2"/>
<organism evidence="2 3">
    <name type="scientific">Actinomadura pelletieri DSM 43383</name>
    <dbReference type="NCBI Taxonomy" id="1120940"/>
    <lineage>
        <taxon>Bacteria</taxon>
        <taxon>Bacillati</taxon>
        <taxon>Actinomycetota</taxon>
        <taxon>Actinomycetes</taxon>
        <taxon>Streptosporangiales</taxon>
        <taxon>Thermomonosporaceae</taxon>
        <taxon>Actinomadura</taxon>
    </lineage>
</organism>
<dbReference type="InterPro" id="IPR029063">
    <property type="entry name" value="SAM-dependent_MTases_sf"/>
</dbReference>
<gene>
    <name evidence="2" type="ORF">BZB76_3773</name>
</gene>
<comment type="caution">
    <text evidence="2">The sequence shown here is derived from an EMBL/GenBank/DDBJ whole genome shotgun (WGS) entry which is preliminary data.</text>
</comment>
<dbReference type="GO" id="GO:0032259">
    <property type="term" value="P:methylation"/>
    <property type="evidence" value="ECO:0007669"/>
    <property type="project" value="UniProtKB-KW"/>
</dbReference>
<protein>
    <submittedName>
        <fullName evidence="2">Methyltransferase family protein</fullName>
    </submittedName>
</protein>
<dbReference type="AlphaFoldDB" id="A0A495QKL4"/>
<accession>A0A495QKL4</accession>
<name>A0A495QKL4_9ACTN</name>
<evidence type="ECO:0000313" key="3">
    <source>
        <dbReference type="Proteomes" id="UP000274601"/>
    </source>
</evidence>
<keyword evidence="3" id="KW-1185">Reference proteome</keyword>
<dbReference type="EMBL" id="RBWU01000004">
    <property type="protein sequence ID" value="RKS73089.1"/>
    <property type="molecule type" value="Genomic_DNA"/>
</dbReference>
<dbReference type="RefSeq" id="WP_121435656.1">
    <property type="nucleotide sequence ID" value="NZ_RBWU01000004.1"/>
</dbReference>
<dbReference type="Pfam" id="PF08241">
    <property type="entry name" value="Methyltransf_11"/>
    <property type="match status" value="1"/>
</dbReference>
<dbReference type="PANTHER" id="PTHR43591">
    <property type="entry name" value="METHYLTRANSFERASE"/>
    <property type="match status" value="1"/>
</dbReference>
<dbReference type="InterPro" id="IPR013216">
    <property type="entry name" value="Methyltransf_11"/>
</dbReference>
<dbReference type="Proteomes" id="UP000274601">
    <property type="component" value="Unassembled WGS sequence"/>
</dbReference>